<evidence type="ECO:0000256" key="8">
    <source>
        <dbReference type="RuleBase" id="RU368020"/>
    </source>
</evidence>
<dbReference type="PANTHER" id="PTHR39163">
    <property type="entry name" value="FERREDOXIN"/>
    <property type="match status" value="1"/>
</dbReference>
<comment type="caution">
    <text evidence="10">The sequence shown here is derived from an EMBL/GenBank/DDBJ whole genome shotgun (WGS) entry which is preliminary data.</text>
</comment>
<keyword evidence="7 8" id="KW-0411">Iron-sulfur</keyword>
<dbReference type="EMBL" id="QYTV02000004">
    <property type="protein sequence ID" value="RST74265.1"/>
    <property type="molecule type" value="Genomic_DNA"/>
</dbReference>
<reference evidence="10" key="1">
    <citation type="submission" date="2018-12" db="EMBL/GenBank/DDBJ databases">
        <authorList>
            <person name="Sun L."/>
            <person name="Chen Z."/>
        </authorList>
    </citation>
    <scope>NUCLEOTIDE SEQUENCE [LARGE SCALE GENOMIC DNA]</scope>
    <source>
        <strain evidence="10">3-2-2</strain>
    </source>
</reference>
<accession>A0A429XZP3</accession>
<evidence type="ECO:0000256" key="1">
    <source>
        <dbReference type="ARBA" id="ARBA00001966"/>
    </source>
</evidence>
<keyword evidence="11" id="KW-1185">Reference proteome</keyword>
<evidence type="ECO:0000313" key="10">
    <source>
        <dbReference type="EMBL" id="RST74265.1"/>
    </source>
</evidence>
<evidence type="ECO:0000256" key="7">
    <source>
        <dbReference type="ARBA" id="ARBA00023014"/>
    </source>
</evidence>
<dbReference type="Gene3D" id="3.30.70.20">
    <property type="match status" value="1"/>
</dbReference>
<dbReference type="RefSeq" id="WP_126050759.1">
    <property type="nucleotide sequence ID" value="NZ_QYTV02000004.1"/>
</dbReference>
<keyword evidence="6 8" id="KW-0408">Iron</keyword>
<dbReference type="AlphaFoldDB" id="A0A429XZP3"/>
<dbReference type="Pfam" id="PF13370">
    <property type="entry name" value="Fer4_13"/>
    <property type="match status" value="1"/>
</dbReference>
<name>A0A429XZP3_9BACI</name>
<keyword evidence="3" id="KW-0004">4Fe-4S</keyword>
<evidence type="ECO:0000256" key="2">
    <source>
        <dbReference type="ARBA" id="ARBA00022448"/>
    </source>
</evidence>
<evidence type="ECO:0000256" key="4">
    <source>
        <dbReference type="ARBA" id="ARBA00022723"/>
    </source>
</evidence>
<evidence type="ECO:0000313" key="11">
    <source>
        <dbReference type="Proteomes" id="UP000287156"/>
    </source>
</evidence>
<comment type="cofactor">
    <cofactor evidence="1">
        <name>[4Fe-4S] cluster</name>
        <dbReference type="ChEBI" id="CHEBI:49883"/>
    </cofactor>
</comment>
<keyword evidence="2 8" id="KW-0813">Transport</keyword>
<dbReference type="InterPro" id="IPR052395">
    <property type="entry name" value="ET_Ferredoxin"/>
</dbReference>
<keyword evidence="4 8" id="KW-0479">Metal-binding</keyword>
<dbReference type="Proteomes" id="UP000287156">
    <property type="component" value="Unassembled WGS sequence"/>
</dbReference>
<proteinExistence type="predicted"/>
<organism evidence="10 11">
    <name type="scientific">Siminovitchia acidinfaciens</name>
    <dbReference type="NCBI Taxonomy" id="2321395"/>
    <lineage>
        <taxon>Bacteria</taxon>
        <taxon>Bacillati</taxon>
        <taxon>Bacillota</taxon>
        <taxon>Bacilli</taxon>
        <taxon>Bacillales</taxon>
        <taxon>Bacillaceae</taxon>
        <taxon>Siminovitchia</taxon>
    </lineage>
</organism>
<dbReference type="InterPro" id="IPR017896">
    <property type="entry name" value="4Fe4S_Fe-S-bd"/>
</dbReference>
<protein>
    <recommendedName>
        <fullName evidence="8">Ferredoxin</fullName>
    </recommendedName>
</protein>
<dbReference type="SUPFAM" id="SSF54862">
    <property type="entry name" value="4Fe-4S ferredoxins"/>
    <property type="match status" value="1"/>
</dbReference>
<dbReference type="GO" id="GO:0005506">
    <property type="term" value="F:iron ion binding"/>
    <property type="evidence" value="ECO:0007669"/>
    <property type="project" value="UniProtKB-UniRule"/>
</dbReference>
<dbReference type="GO" id="GO:0051539">
    <property type="term" value="F:4 iron, 4 sulfur cluster binding"/>
    <property type="evidence" value="ECO:0007669"/>
    <property type="project" value="UniProtKB-KW"/>
</dbReference>
<gene>
    <name evidence="10" type="ORF">D4T97_011365</name>
</gene>
<evidence type="ECO:0000256" key="6">
    <source>
        <dbReference type="ARBA" id="ARBA00023004"/>
    </source>
</evidence>
<sequence length="86" mass="9577">MALYTIVNRDTCISCGSCGSLAPDIYDYDEEGLAFVMEDDNRGTAQVDEEFEEDVQDAFEECPSGSIRISEESFEGDPDKFEKVTT</sequence>
<dbReference type="PANTHER" id="PTHR39163:SF1">
    <property type="entry name" value="FERREDOXIN"/>
    <property type="match status" value="1"/>
</dbReference>
<dbReference type="InterPro" id="IPR001080">
    <property type="entry name" value="3Fe4S_ferredoxin"/>
</dbReference>
<keyword evidence="5 8" id="KW-0249">Electron transport</keyword>
<dbReference type="GO" id="GO:0009055">
    <property type="term" value="F:electron transfer activity"/>
    <property type="evidence" value="ECO:0007669"/>
    <property type="project" value="UniProtKB-UniRule"/>
</dbReference>
<dbReference type="PRINTS" id="PR00352">
    <property type="entry name" value="3FE4SFRDOXIN"/>
</dbReference>
<dbReference type="OrthoDB" id="9801085at2"/>
<evidence type="ECO:0000256" key="5">
    <source>
        <dbReference type="ARBA" id="ARBA00022982"/>
    </source>
</evidence>
<comment type="function">
    <text evidence="8">Ferredoxins are iron-sulfur proteins that transfer electrons in a wide variety of metabolic reactions.</text>
</comment>
<dbReference type="PROSITE" id="PS51379">
    <property type="entry name" value="4FE4S_FER_2"/>
    <property type="match status" value="1"/>
</dbReference>
<feature type="domain" description="4Fe-4S ferredoxin-type" evidence="9">
    <location>
        <begin position="3"/>
        <end position="31"/>
    </location>
</feature>
<evidence type="ECO:0000256" key="3">
    <source>
        <dbReference type="ARBA" id="ARBA00022485"/>
    </source>
</evidence>
<evidence type="ECO:0000259" key="9">
    <source>
        <dbReference type="PROSITE" id="PS51379"/>
    </source>
</evidence>